<reference evidence="3" key="1">
    <citation type="journal article" date="2019" name="Int. J. Syst. Evol. Microbiol.">
        <title>The Global Catalogue of Microorganisms (GCM) 10K type strain sequencing project: providing services to taxonomists for standard genome sequencing and annotation.</title>
        <authorList>
            <consortium name="The Broad Institute Genomics Platform"/>
            <consortium name="The Broad Institute Genome Sequencing Center for Infectious Disease"/>
            <person name="Wu L."/>
            <person name="Ma J."/>
        </authorList>
    </citation>
    <scope>NUCLEOTIDE SEQUENCE [LARGE SCALE GENOMIC DNA]</scope>
    <source>
        <strain evidence="3">CCM 7756</strain>
    </source>
</reference>
<dbReference type="Proteomes" id="UP001595637">
    <property type="component" value="Unassembled WGS sequence"/>
</dbReference>
<organism evidence="2 3">
    <name type="scientific">Salinicoccus sesuvii</name>
    <dbReference type="NCBI Taxonomy" id="868281"/>
    <lineage>
        <taxon>Bacteria</taxon>
        <taxon>Bacillati</taxon>
        <taxon>Bacillota</taxon>
        <taxon>Bacilli</taxon>
        <taxon>Bacillales</taxon>
        <taxon>Staphylococcaceae</taxon>
        <taxon>Salinicoccus</taxon>
    </lineage>
</organism>
<feature type="compositionally biased region" description="Gly residues" evidence="1">
    <location>
        <begin position="158"/>
        <end position="167"/>
    </location>
</feature>
<dbReference type="InterPro" id="IPR009636">
    <property type="entry name" value="SCAF"/>
</dbReference>
<dbReference type="Pfam" id="PF06810">
    <property type="entry name" value="Phage_scaffold"/>
    <property type="match status" value="1"/>
</dbReference>
<evidence type="ECO:0000256" key="1">
    <source>
        <dbReference type="SAM" id="MobiDB-lite"/>
    </source>
</evidence>
<feature type="region of interest" description="Disordered" evidence="1">
    <location>
        <begin position="150"/>
        <end position="209"/>
    </location>
</feature>
<keyword evidence="3" id="KW-1185">Reference proteome</keyword>
<evidence type="ECO:0000313" key="3">
    <source>
        <dbReference type="Proteomes" id="UP001595637"/>
    </source>
</evidence>
<sequence length="209" mass="22771">MNRKFLEDQGLEKDVIDAIMTEHGKTVNPLNQQVATLTTERDGLKTDLADRDSQIEKLGNSTDDVETLKGEIQTLKTANATKDTERKKLLDDQKLEYEVLLAVRDAKAKNPKAVKSLLDMDTVKLDENGKVTGLKEQLDNVIESDGYMFDIEETNPGDDGGNGGGTPPAGTNDYVPGSNKQGNGGKEPKAGDLGRQMASEIYGTQKEED</sequence>
<protein>
    <submittedName>
        <fullName evidence="2">Phage scaffolding protein</fullName>
    </submittedName>
</protein>
<evidence type="ECO:0000313" key="2">
    <source>
        <dbReference type="EMBL" id="MFC3389345.1"/>
    </source>
</evidence>
<name>A0ABV7N9V9_9STAP</name>
<proteinExistence type="predicted"/>
<comment type="caution">
    <text evidence="2">The sequence shown here is derived from an EMBL/GenBank/DDBJ whole genome shotgun (WGS) entry which is preliminary data.</text>
</comment>
<gene>
    <name evidence="2" type="ORF">ACFOEO_12210</name>
</gene>
<dbReference type="EMBL" id="JBHRVQ010000001">
    <property type="protein sequence ID" value="MFC3389345.1"/>
    <property type="molecule type" value="Genomic_DNA"/>
</dbReference>
<accession>A0ABV7N9V9</accession>
<dbReference type="RefSeq" id="WP_380656360.1">
    <property type="nucleotide sequence ID" value="NZ_JBHRVQ010000001.1"/>
</dbReference>